<evidence type="ECO:0000313" key="2">
    <source>
        <dbReference type="EMBL" id="MDT1064690.1"/>
    </source>
</evidence>
<accession>A0ABU3EKQ6</accession>
<proteinExistence type="predicted"/>
<evidence type="ECO:0000256" key="1">
    <source>
        <dbReference type="SAM" id="SignalP"/>
    </source>
</evidence>
<dbReference type="Proteomes" id="UP001251085">
    <property type="component" value="Unassembled WGS sequence"/>
</dbReference>
<dbReference type="RefSeq" id="WP_311761770.1">
    <property type="nucleotide sequence ID" value="NZ_JAVRQI010000030.1"/>
</dbReference>
<keyword evidence="3" id="KW-1185">Reference proteome</keyword>
<name>A0ABU3EKQ6_9RHOB</name>
<dbReference type="EMBL" id="JAVRQI010000030">
    <property type="protein sequence ID" value="MDT1064690.1"/>
    <property type="molecule type" value="Genomic_DNA"/>
</dbReference>
<keyword evidence="1" id="KW-0732">Signal</keyword>
<protein>
    <submittedName>
        <fullName evidence="2">Uncharacterized protein</fullName>
    </submittedName>
</protein>
<gene>
    <name evidence="2" type="ORF">RM190_22735</name>
</gene>
<feature type="signal peptide" evidence="1">
    <location>
        <begin position="1"/>
        <end position="27"/>
    </location>
</feature>
<reference evidence="3" key="1">
    <citation type="submission" date="2023-07" db="EMBL/GenBank/DDBJ databases">
        <title>Characterization of two Paracoccaceae strains isolated from Phycosphere and proposal of Xinfangfangia lacusdiani sp. nov.</title>
        <authorList>
            <person name="Deng Y."/>
            <person name="Zhang Y.Q."/>
        </authorList>
    </citation>
    <scope>NUCLEOTIDE SEQUENCE [LARGE SCALE GENOMIC DNA]</scope>
    <source>
        <strain evidence="3">CPCC 101403</strain>
    </source>
</reference>
<comment type="caution">
    <text evidence="2">The sequence shown here is derived from an EMBL/GenBank/DDBJ whole genome shotgun (WGS) entry which is preliminary data.</text>
</comment>
<organism evidence="2 3">
    <name type="scientific">Paracoccus broussonetiae</name>
    <dbReference type="NCBI Taxonomy" id="3075834"/>
    <lineage>
        <taxon>Bacteria</taxon>
        <taxon>Pseudomonadati</taxon>
        <taxon>Pseudomonadota</taxon>
        <taxon>Alphaproteobacteria</taxon>
        <taxon>Rhodobacterales</taxon>
        <taxon>Paracoccaceae</taxon>
        <taxon>Paracoccus</taxon>
    </lineage>
</organism>
<evidence type="ECO:0000313" key="3">
    <source>
        <dbReference type="Proteomes" id="UP001251085"/>
    </source>
</evidence>
<feature type="chain" id="PRO_5045174893" evidence="1">
    <location>
        <begin position="28"/>
        <end position="177"/>
    </location>
</feature>
<sequence length="177" mass="18895">MRPVHVIGAGGLVFVAATSLMTLAPQAAPADQTAPFPAVSIEELDAAAAAAEESFLQIDPDAAPDLSGITPLAHPGNVPYRKCEKPEALKAVLLKPGSQLYARRRDMSAYLRMTNVLATRDCSCSGKLVRASAILAFEKKLMAKAGVSNPEELVTRPLYDEARTLRRQVEYLCGGES</sequence>